<dbReference type="Proteomes" id="UP000626092">
    <property type="component" value="Unassembled WGS sequence"/>
</dbReference>
<accession>A0A834M2J1</accession>
<evidence type="ECO:0000256" key="2">
    <source>
        <dbReference type="ARBA" id="ARBA00023015"/>
    </source>
</evidence>
<feature type="region of interest" description="Disordered" evidence="4">
    <location>
        <begin position="433"/>
        <end position="560"/>
    </location>
</feature>
<evidence type="ECO:0000313" key="7">
    <source>
        <dbReference type="EMBL" id="KAF7154813.1"/>
    </source>
</evidence>
<dbReference type="OrthoDB" id="6017at2759"/>
<gene>
    <name evidence="7" type="ORF">RHSIM_Rhsim01G0163000</name>
</gene>
<dbReference type="GO" id="GO:0005634">
    <property type="term" value="C:nucleus"/>
    <property type="evidence" value="ECO:0007669"/>
    <property type="project" value="UniProtKB-SubCell"/>
</dbReference>
<feature type="compositionally biased region" description="Polar residues" evidence="4">
    <location>
        <begin position="531"/>
        <end position="552"/>
    </location>
</feature>
<proteinExistence type="predicted"/>
<feature type="compositionally biased region" description="Polar residues" evidence="4">
    <location>
        <begin position="140"/>
        <end position="163"/>
    </location>
</feature>
<dbReference type="Pfam" id="PF00176">
    <property type="entry name" value="SNF2-rel_dom"/>
    <property type="match status" value="1"/>
</dbReference>
<evidence type="ECO:0000256" key="3">
    <source>
        <dbReference type="ARBA" id="ARBA00023242"/>
    </source>
</evidence>
<protein>
    <submittedName>
        <fullName evidence="7">Uncharacterized protein</fullName>
    </submittedName>
</protein>
<dbReference type="EMBL" id="WJXA01000001">
    <property type="protein sequence ID" value="KAF7154813.1"/>
    <property type="molecule type" value="Genomic_DNA"/>
</dbReference>
<evidence type="ECO:0000313" key="8">
    <source>
        <dbReference type="Proteomes" id="UP000626092"/>
    </source>
</evidence>
<feature type="domain" description="Helicase ATP-binding" evidence="5">
    <location>
        <begin position="881"/>
        <end position="1046"/>
    </location>
</feature>
<dbReference type="GO" id="GO:0006355">
    <property type="term" value="P:regulation of DNA-templated transcription"/>
    <property type="evidence" value="ECO:0007669"/>
    <property type="project" value="InterPro"/>
</dbReference>
<dbReference type="AlphaFoldDB" id="A0A834M2J1"/>
<keyword evidence="2" id="KW-0805">Transcription regulation</keyword>
<feature type="region of interest" description="Disordered" evidence="4">
    <location>
        <begin position="241"/>
        <end position="291"/>
    </location>
</feature>
<dbReference type="PANTHER" id="PTHR10799">
    <property type="entry name" value="SNF2/RAD54 HELICASE FAMILY"/>
    <property type="match status" value="1"/>
</dbReference>
<sequence>MLVLQSLQRQLRRKPEGNEAIPAYTAGSRHGILSGGSLVSSSGGSQHPEQSKKFIDLGQQQVASHFWEEGHNRSQGIEQQVLNPVHQAYLQYSFQAAQQKSAPGIQAKLGMVGPLATKDQDMRMGNLRMQELMPIHANNQAQSLSSKKPLEHTQQAVSDQRINSKPPPTQATSMGQLMQENAIRPMLAPEAQQSMANNQLAMAAQMEALARERNIDLSIPSNTHLMAQLIPLFQSRMITQQKAHENSMQSSSPVSMPKQQIASLQVSSVSSPRGNSSNDPTVNNPNNSPAQQISFIGRENQVPQRQTMMIGNGMGPITGFDHSSHAKSLPTGLETLQVQNSRQSNRSSPKSTASSVEGGVRNAFSAQGGVAPQMQQQYTGFTKQQLHVLKAQILAFRRLKKGDVTLPQELLRSIAPPPLETQLQQVFLPSGTVNQDRLDGENAEDSAKQSEASRKDPEVLASSSGKKSPIVEGLTRDEKAALTKEPVSVFPSGKEEQRPGILYVKPEQEVERGNQKTLVRSEFTVDREKTVTPQISDTTQAEKPVQATNPPQQKDVDSSKKYHGPLYDFPHFTRKPDYDVYALRLGYEVKDLLLEEGMDMLSKRRVGNSEKISGLLAVNLERKRIRPDLVLQLQIEAKKLRLLDLQSRLRDEVNLQQKEIMGMPDRQYRKFVRLCERQRVELTRQVQASQKAIREKQLKSIFQWRKKLLEAHWAIRDARTARNRGVAKHHEKMLREFSKTKDDDRNKRMEALKNNDVERYREMLLEQQTSISGDASERYAVLSSFLTQTEEYLHKMGSKITAAKNQQEVEEAVNAAANAARAQALTHSLSLSLSLSLSVCGRVRTYYNLAHAVNERVIRQPSMLRAGTLRDYQLVGLQWMLSLYNNKLNGILADEMGLGKTVQVMALIAYLMEFKGNYGPHLIIVPNAVLVNWKSELHKWLPSVSCIYYVGVKDQRSKLFSQEVSAMKFNILVTTYEFIMFDRSKLSKVDWKYIIIDEAQRMKDRESVLARDLDRYRCQRRLLLTGTPLQVDLRADEKKVNHMDTKVMIQQQEMVQQHPVLTKATQLTGERA</sequence>
<feature type="compositionally biased region" description="Low complexity" evidence="4">
    <location>
        <begin position="266"/>
        <end position="278"/>
    </location>
</feature>
<dbReference type="InterPro" id="IPR000330">
    <property type="entry name" value="SNF2_N"/>
</dbReference>
<feature type="compositionally biased region" description="Basic and acidic residues" evidence="4">
    <location>
        <begin position="436"/>
        <end position="458"/>
    </location>
</feature>
<dbReference type="Gene3D" id="3.40.50.10810">
    <property type="entry name" value="Tandem AAA-ATPase domain"/>
    <property type="match status" value="1"/>
</dbReference>
<dbReference type="Pfam" id="PF08880">
    <property type="entry name" value="QLQ"/>
    <property type="match status" value="1"/>
</dbReference>
<feature type="region of interest" description="Disordered" evidence="4">
    <location>
        <begin position="338"/>
        <end position="357"/>
    </location>
</feature>
<dbReference type="InterPro" id="IPR027417">
    <property type="entry name" value="P-loop_NTPase"/>
</dbReference>
<feature type="compositionally biased region" description="Polar residues" evidence="4">
    <location>
        <begin position="241"/>
        <end position="265"/>
    </location>
</feature>
<dbReference type="PROSITE" id="PS51666">
    <property type="entry name" value="QLQ"/>
    <property type="match status" value="1"/>
</dbReference>
<name>A0A834M2J1_RHOSS</name>
<comment type="caution">
    <text evidence="7">The sequence shown here is derived from an EMBL/GenBank/DDBJ whole genome shotgun (WGS) entry which is preliminary data.</text>
</comment>
<evidence type="ECO:0000256" key="1">
    <source>
        <dbReference type="ARBA" id="ARBA00004123"/>
    </source>
</evidence>
<dbReference type="InterPro" id="IPR014978">
    <property type="entry name" value="Gln-Leu-Gln_QLQ"/>
</dbReference>
<evidence type="ECO:0000256" key="4">
    <source>
        <dbReference type="SAM" id="MobiDB-lite"/>
    </source>
</evidence>
<dbReference type="GO" id="GO:0048731">
    <property type="term" value="P:system development"/>
    <property type="evidence" value="ECO:0007669"/>
    <property type="project" value="UniProtKB-ARBA"/>
</dbReference>
<dbReference type="PROSITE" id="PS51192">
    <property type="entry name" value="HELICASE_ATP_BIND_1"/>
    <property type="match status" value="1"/>
</dbReference>
<comment type="subcellular location">
    <subcellularLocation>
        <location evidence="1">Nucleus</location>
    </subcellularLocation>
</comment>
<evidence type="ECO:0000259" key="5">
    <source>
        <dbReference type="PROSITE" id="PS51192"/>
    </source>
</evidence>
<dbReference type="FunFam" id="3.40.50.10810:FF:000017">
    <property type="entry name" value="ATP-dependent helicase BRM"/>
    <property type="match status" value="1"/>
</dbReference>
<feature type="domain" description="QLQ" evidence="6">
    <location>
        <begin position="380"/>
        <end position="416"/>
    </location>
</feature>
<dbReference type="SMART" id="SM00951">
    <property type="entry name" value="QLQ"/>
    <property type="match status" value="1"/>
</dbReference>
<dbReference type="InterPro" id="IPR038718">
    <property type="entry name" value="SNF2-like_sf"/>
</dbReference>
<evidence type="ECO:0000259" key="6">
    <source>
        <dbReference type="PROSITE" id="PS51666"/>
    </source>
</evidence>
<keyword evidence="2" id="KW-0804">Transcription</keyword>
<feature type="compositionally biased region" description="Polar residues" evidence="4">
    <location>
        <begin position="279"/>
        <end position="291"/>
    </location>
</feature>
<dbReference type="SMART" id="SM00487">
    <property type="entry name" value="DEXDc"/>
    <property type="match status" value="1"/>
</dbReference>
<dbReference type="SUPFAM" id="SSF52540">
    <property type="entry name" value="P-loop containing nucleoside triphosphate hydrolases"/>
    <property type="match status" value="1"/>
</dbReference>
<dbReference type="InterPro" id="IPR014001">
    <property type="entry name" value="Helicase_ATP-bd"/>
</dbReference>
<keyword evidence="8" id="KW-1185">Reference proteome</keyword>
<keyword evidence="3" id="KW-0539">Nucleus</keyword>
<feature type="compositionally biased region" description="Low complexity" evidence="4">
    <location>
        <begin position="339"/>
        <end position="348"/>
    </location>
</feature>
<dbReference type="GO" id="GO:0005524">
    <property type="term" value="F:ATP binding"/>
    <property type="evidence" value="ECO:0007669"/>
    <property type="project" value="InterPro"/>
</dbReference>
<feature type="region of interest" description="Disordered" evidence="4">
    <location>
        <begin position="140"/>
        <end position="172"/>
    </location>
</feature>
<reference evidence="7" key="1">
    <citation type="submission" date="2019-11" db="EMBL/GenBank/DDBJ databases">
        <authorList>
            <person name="Liu Y."/>
            <person name="Hou J."/>
            <person name="Li T.-Q."/>
            <person name="Guan C.-H."/>
            <person name="Wu X."/>
            <person name="Wu H.-Z."/>
            <person name="Ling F."/>
            <person name="Zhang R."/>
            <person name="Shi X.-G."/>
            <person name="Ren J.-P."/>
            <person name="Chen E.-F."/>
            <person name="Sun J.-M."/>
        </authorList>
    </citation>
    <scope>NUCLEOTIDE SEQUENCE</scope>
    <source>
        <strain evidence="7">Adult_tree_wgs_1</strain>
        <tissue evidence="7">Leaves</tissue>
    </source>
</reference>
<organism evidence="7 8">
    <name type="scientific">Rhododendron simsii</name>
    <name type="common">Sims's rhododendron</name>
    <dbReference type="NCBI Taxonomy" id="118357"/>
    <lineage>
        <taxon>Eukaryota</taxon>
        <taxon>Viridiplantae</taxon>
        <taxon>Streptophyta</taxon>
        <taxon>Embryophyta</taxon>
        <taxon>Tracheophyta</taxon>
        <taxon>Spermatophyta</taxon>
        <taxon>Magnoliopsida</taxon>
        <taxon>eudicotyledons</taxon>
        <taxon>Gunneridae</taxon>
        <taxon>Pentapetalae</taxon>
        <taxon>asterids</taxon>
        <taxon>Ericales</taxon>
        <taxon>Ericaceae</taxon>
        <taxon>Ericoideae</taxon>
        <taxon>Rhodoreae</taxon>
        <taxon>Rhododendron</taxon>
    </lineage>
</organism>